<feature type="compositionally biased region" description="Basic residues" evidence="1">
    <location>
        <begin position="26"/>
        <end position="36"/>
    </location>
</feature>
<organism evidence="2 3">
    <name type="scientific">Streptomyces fumanus</name>
    <dbReference type="NCBI Taxonomy" id="67302"/>
    <lineage>
        <taxon>Bacteria</taxon>
        <taxon>Bacillati</taxon>
        <taxon>Actinomycetota</taxon>
        <taxon>Actinomycetes</taxon>
        <taxon>Kitasatosporales</taxon>
        <taxon>Streptomycetaceae</taxon>
        <taxon>Streptomyces</taxon>
    </lineage>
</organism>
<evidence type="ECO:0000313" key="3">
    <source>
        <dbReference type="Proteomes" id="UP000630718"/>
    </source>
</evidence>
<keyword evidence="3" id="KW-1185">Reference proteome</keyword>
<dbReference type="EMBL" id="BNBI01000001">
    <property type="protein sequence ID" value="GHE84820.1"/>
    <property type="molecule type" value="Genomic_DNA"/>
</dbReference>
<accession>A0A919A2U5</accession>
<reference evidence="2" key="2">
    <citation type="submission" date="2020-09" db="EMBL/GenBank/DDBJ databases">
        <authorList>
            <person name="Sun Q."/>
            <person name="Ohkuma M."/>
        </authorList>
    </citation>
    <scope>NUCLEOTIDE SEQUENCE</scope>
    <source>
        <strain evidence="2">JCM 4477</strain>
    </source>
</reference>
<feature type="compositionally biased region" description="Polar residues" evidence="1">
    <location>
        <begin position="59"/>
        <end position="69"/>
    </location>
</feature>
<dbReference type="AlphaFoldDB" id="A0A919A2U5"/>
<evidence type="ECO:0000313" key="2">
    <source>
        <dbReference type="EMBL" id="GHE84820.1"/>
    </source>
</evidence>
<proteinExistence type="predicted"/>
<reference evidence="2" key="1">
    <citation type="journal article" date="2014" name="Int. J. Syst. Evol. Microbiol.">
        <title>Complete genome sequence of Corynebacterium casei LMG S-19264T (=DSM 44701T), isolated from a smear-ripened cheese.</title>
        <authorList>
            <consortium name="US DOE Joint Genome Institute (JGI-PGF)"/>
            <person name="Walter F."/>
            <person name="Albersmeier A."/>
            <person name="Kalinowski J."/>
            <person name="Ruckert C."/>
        </authorList>
    </citation>
    <scope>NUCLEOTIDE SEQUENCE</scope>
    <source>
        <strain evidence="2">JCM 4477</strain>
    </source>
</reference>
<sequence>MSQLLTAATGAGVAVAVGLTAVARAVRPHGRHRAPRHTAGPGRPRPAEDRPTLPLRLHPTTSTTTGDNS</sequence>
<name>A0A919A2U5_9ACTN</name>
<comment type="caution">
    <text evidence="2">The sequence shown here is derived from an EMBL/GenBank/DDBJ whole genome shotgun (WGS) entry which is preliminary data.</text>
</comment>
<dbReference type="Proteomes" id="UP000630718">
    <property type="component" value="Unassembled WGS sequence"/>
</dbReference>
<protein>
    <submittedName>
        <fullName evidence="2">Uncharacterized protein</fullName>
    </submittedName>
</protein>
<evidence type="ECO:0000256" key="1">
    <source>
        <dbReference type="SAM" id="MobiDB-lite"/>
    </source>
</evidence>
<dbReference type="RefSeq" id="WP_190202383.1">
    <property type="nucleotide sequence ID" value="NZ_BNBI01000001.1"/>
</dbReference>
<feature type="region of interest" description="Disordered" evidence="1">
    <location>
        <begin position="25"/>
        <end position="69"/>
    </location>
</feature>
<gene>
    <name evidence="2" type="ORF">GCM10018772_04900</name>
</gene>